<sequence length="47" mass="4685">MSSLNAKILGATPDDTWAGGEAGTGAGVVSPLSGGFPDFPRIQFTSC</sequence>
<keyword evidence="2" id="KW-1185">Reference proteome</keyword>
<dbReference type="AlphaFoldDB" id="B4W557"/>
<evidence type="ECO:0000313" key="2">
    <source>
        <dbReference type="Proteomes" id="UP000003835"/>
    </source>
</evidence>
<reference evidence="1 2" key="1">
    <citation type="submission" date="2008-07" db="EMBL/GenBank/DDBJ databases">
        <authorList>
            <person name="Tandeau de Marsac N."/>
            <person name="Ferriera S."/>
            <person name="Johnson J."/>
            <person name="Kravitz S."/>
            <person name="Beeson K."/>
            <person name="Sutton G."/>
            <person name="Rogers Y.-H."/>
            <person name="Friedman R."/>
            <person name="Frazier M."/>
            <person name="Venter J.C."/>
        </authorList>
    </citation>
    <scope>NUCLEOTIDE SEQUENCE [LARGE SCALE GENOMIC DNA]</scope>
    <source>
        <strain evidence="1 2">PCC 7420</strain>
    </source>
</reference>
<name>B4W557_9CYAN</name>
<gene>
    <name evidence="1" type="ORF">MC7420_5325</name>
</gene>
<organism evidence="1 2">
    <name type="scientific">Coleofasciculus chthonoplastes PCC 7420</name>
    <dbReference type="NCBI Taxonomy" id="118168"/>
    <lineage>
        <taxon>Bacteria</taxon>
        <taxon>Bacillati</taxon>
        <taxon>Cyanobacteriota</taxon>
        <taxon>Cyanophyceae</taxon>
        <taxon>Coleofasciculales</taxon>
        <taxon>Coleofasciculaceae</taxon>
        <taxon>Coleofasciculus</taxon>
    </lineage>
</organism>
<dbReference type="HOGENOM" id="CLU_3166794_0_0_3"/>
<dbReference type="EMBL" id="DS989884">
    <property type="protein sequence ID" value="EDX70697.1"/>
    <property type="molecule type" value="Genomic_DNA"/>
</dbReference>
<dbReference type="RefSeq" id="WP_006106550.1">
    <property type="nucleotide sequence ID" value="NZ_DS989884.1"/>
</dbReference>
<dbReference type="Proteomes" id="UP000003835">
    <property type="component" value="Unassembled WGS sequence"/>
</dbReference>
<protein>
    <submittedName>
        <fullName evidence="1">Uncharacterized protein</fullName>
    </submittedName>
</protein>
<proteinExistence type="predicted"/>
<accession>B4W557</accession>
<evidence type="ECO:0000313" key="1">
    <source>
        <dbReference type="EMBL" id="EDX70697.1"/>
    </source>
</evidence>